<dbReference type="InterPro" id="IPR035437">
    <property type="entry name" value="SNase_OB-fold_sf"/>
</dbReference>
<evidence type="ECO:0000313" key="3">
    <source>
        <dbReference type="EMBL" id="KAJ3646931.1"/>
    </source>
</evidence>
<gene>
    <name evidence="3" type="ORF">Zmor_024488</name>
</gene>
<keyword evidence="4" id="KW-1185">Reference proteome</keyword>
<feature type="compositionally biased region" description="Polar residues" evidence="1">
    <location>
        <begin position="66"/>
        <end position="116"/>
    </location>
</feature>
<dbReference type="SUPFAM" id="SSF63748">
    <property type="entry name" value="Tudor/PWWP/MBT"/>
    <property type="match status" value="2"/>
</dbReference>
<dbReference type="PROSITE" id="PS50304">
    <property type="entry name" value="TUDOR"/>
    <property type="match status" value="1"/>
</dbReference>
<comment type="caution">
    <text evidence="3">The sequence shown here is derived from an EMBL/GenBank/DDBJ whole genome shotgun (WGS) entry which is preliminary data.</text>
</comment>
<evidence type="ECO:0000259" key="2">
    <source>
        <dbReference type="PROSITE" id="PS50304"/>
    </source>
</evidence>
<feature type="compositionally biased region" description="Basic and acidic residues" evidence="1">
    <location>
        <begin position="126"/>
        <end position="138"/>
    </location>
</feature>
<dbReference type="PANTHER" id="PTHR16442">
    <property type="entry name" value="RING FINGER PROTEIN 17"/>
    <property type="match status" value="1"/>
</dbReference>
<feature type="region of interest" description="Disordered" evidence="1">
    <location>
        <begin position="60"/>
        <end position="199"/>
    </location>
</feature>
<proteinExistence type="predicted"/>
<dbReference type="Proteomes" id="UP001168821">
    <property type="component" value="Unassembled WGS sequence"/>
</dbReference>
<protein>
    <recommendedName>
        <fullName evidence="2">Tudor domain-containing protein</fullName>
    </recommendedName>
</protein>
<feature type="compositionally biased region" description="Basic and acidic residues" evidence="1">
    <location>
        <begin position="164"/>
        <end position="176"/>
    </location>
</feature>
<dbReference type="AlphaFoldDB" id="A0AA38I2H1"/>
<dbReference type="GO" id="GO:0005737">
    <property type="term" value="C:cytoplasm"/>
    <property type="evidence" value="ECO:0007669"/>
    <property type="project" value="UniProtKB-ARBA"/>
</dbReference>
<dbReference type="Gene3D" id="2.30.30.140">
    <property type="match status" value="2"/>
</dbReference>
<dbReference type="InterPro" id="IPR002999">
    <property type="entry name" value="Tudor"/>
</dbReference>
<dbReference type="PANTHER" id="PTHR16442:SF1">
    <property type="entry name" value="RING FINGER PROTEIN 17"/>
    <property type="match status" value="1"/>
</dbReference>
<evidence type="ECO:0000256" key="1">
    <source>
        <dbReference type="SAM" id="MobiDB-lite"/>
    </source>
</evidence>
<feature type="domain" description="Tudor" evidence="2">
    <location>
        <begin position="394"/>
        <end position="455"/>
    </location>
</feature>
<feature type="compositionally biased region" description="Basic and acidic residues" evidence="1">
    <location>
        <begin position="186"/>
        <end position="195"/>
    </location>
</feature>
<evidence type="ECO:0000313" key="4">
    <source>
        <dbReference type="Proteomes" id="UP001168821"/>
    </source>
</evidence>
<dbReference type="Pfam" id="PF00567">
    <property type="entry name" value="TUDOR"/>
    <property type="match status" value="2"/>
</dbReference>
<feature type="compositionally biased region" description="Basic and acidic residues" evidence="1">
    <location>
        <begin position="263"/>
        <end position="291"/>
    </location>
</feature>
<feature type="compositionally biased region" description="Basic residues" evidence="1">
    <location>
        <begin position="146"/>
        <end position="163"/>
    </location>
</feature>
<dbReference type="Gene3D" id="2.40.50.90">
    <property type="match status" value="2"/>
</dbReference>
<sequence>MLQAVTTHESNTLRDACSKKFTISMEMVSALQHYVKMLHTCETVYGGLSVKLVELENLAEPEREAPSTNPFTLSVVNDNDETSSSSLIKIETTPRQDSTPSTSFAGGQVTSSSLEGLSTVGRIKRERLDSSDAVRSSDEDSLIIRKSPKAKLRSHLKKSKVVPRTHDGPGTSDRRVGGSIPTGPEDTNKPTKGTDVDENVISVIKNEPPEISDKSPKSQATNNPISIGKTILTLESQSQSSVKKSKARKESQSDAHPQVLPEIPKKSEKSPKQEPDQENHVDNYEESMRQETVKKLENKSLRKTVQWAPTLTQINHVPTDVNQKPKGRNIISNIGESNLRVNERCIICHVESPSEFYVRTDQSLFESFENRFNEDMNKQHQYVINKFKSKPEARSNLGNFCFGFMSSRRRWYRIEVLDWMEHEIDKIFVQLIDYGEKMYWNYTHLKPMADLYALFTKMAVKCHLAGIYSPNLDGTKSWPQASIDYFMEISELGPMTPFVTIFVHREGNSYSVDLRTTKDKNADSLGELLVKNYHALEVKISQDHDFKIEEEEEFDNINEAVAGYDAQDESRICPFTDNSGGCFKGTSCTLEHGVLASDGVTTDKVLAINQTTTQLDLPPAGEIINVLITGYVDTCHFYAQILDDPSGGEVFNDKFVRLMDTMQANNVVQTYESFKIYPGIGEIVLVKNDSKWYRGRCVGYTDNECVEIFLVDIGYMVIRKLKELKVMNEQFTYLPFQAVECVLDNCQEKKDASRTLSRKFFDSVMKMKTFRGRVMESTSEVLRVQLSDADDMDMSHVLKQWGLGEDRDKAFYSVSNCNCE</sequence>
<reference evidence="3" key="1">
    <citation type="journal article" date="2023" name="G3 (Bethesda)">
        <title>Whole genome assemblies of Zophobas morio and Tenebrio molitor.</title>
        <authorList>
            <person name="Kaur S."/>
            <person name="Stinson S.A."/>
            <person name="diCenzo G.C."/>
        </authorList>
    </citation>
    <scope>NUCLEOTIDE SEQUENCE</scope>
    <source>
        <strain evidence="3">QUZm001</strain>
    </source>
</reference>
<dbReference type="EMBL" id="JALNTZ010000007">
    <property type="protein sequence ID" value="KAJ3646931.1"/>
    <property type="molecule type" value="Genomic_DNA"/>
</dbReference>
<name>A0AA38I2H1_9CUCU</name>
<accession>A0AA38I2H1</accession>
<organism evidence="3 4">
    <name type="scientific">Zophobas morio</name>
    <dbReference type="NCBI Taxonomy" id="2755281"/>
    <lineage>
        <taxon>Eukaryota</taxon>
        <taxon>Metazoa</taxon>
        <taxon>Ecdysozoa</taxon>
        <taxon>Arthropoda</taxon>
        <taxon>Hexapoda</taxon>
        <taxon>Insecta</taxon>
        <taxon>Pterygota</taxon>
        <taxon>Neoptera</taxon>
        <taxon>Endopterygota</taxon>
        <taxon>Coleoptera</taxon>
        <taxon>Polyphaga</taxon>
        <taxon>Cucujiformia</taxon>
        <taxon>Tenebrionidae</taxon>
        <taxon>Zophobas</taxon>
    </lineage>
</organism>
<feature type="region of interest" description="Disordered" evidence="1">
    <location>
        <begin position="232"/>
        <end position="291"/>
    </location>
</feature>